<dbReference type="OMA" id="MPLINED"/>
<dbReference type="Pfam" id="PF00176">
    <property type="entry name" value="SNF2-rel_dom"/>
    <property type="match status" value="1"/>
</dbReference>
<dbReference type="PROSITE" id="PS51194">
    <property type="entry name" value="HELICASE_CTER"/>
    <property type="match status" value="1"/>
</dbReference>
<dbReference type="GO" id="GO:0005634">
    <property type="term" value="C:nucleus"/>
    <property type="evidence" value="ECO:0007669"/>
    <property type="project" value="TreeGrafter"/>
</dbReference>
<evidence type="ECO:0000256" key="6">
    <source>
        <dbReference type="ARBA" id="ARBA00022806"/>
    </source>
</evidence>
<dbReference type="Gene3D" id="3.40.50.10810">
    <property type="entry name" value="Tandem AAA-ATPase domain"/>
    <property type="match status" value="2"/>
</dbReference>
<dbReference type="Pfam" id="PF00271">
    <property type="entry name" value="Helicase_C"/>
    <property type="match status" value="1"/>
</dbReference>
<dbReference type="Gramene" id="OIT00341">
    <property type="protein sequence ID" value="OIT00341"/>
    <property type="gene ID" value="A4A49_20219"/>
</dbReference>
<reference evidence="13" key="1">
    <citation type="submission" date="2016-11" db="EMBL/GenBank/DDBJ databases">
        <title>The genome of Nicotiana attenuata.</title>
        <authorList>
            <person name="Xu S."/>
            <person name="Brockmoeller T."/>
            <person name="Gaquerel E."/>
            <person name="Navarro A."/>
            <person name="Kuhl H."/>
            <person name="Gase K."/>
            <person name="Ling Z."/>
            <person name="Zhou W."/>
            <person name="Kreitzer C."/>
            <person name="Stanke M."/>
            <person name="Tang H."/>
            <person name="Lyons E."/>
            <person name="Pandey P."/>
            <person name="Pandey S.P."/>
            <person name="Timmermann B."/>
            <person name="Baldwin I.T."/>
        </authorList>
    </citation>
    <scope>NUCLEOTIDE SEQUENCE [LARGE SCALE GENOMIC DNA]</scope>
    <source>
        <strain evidence="13">UT</strain>
    </source>
</reference>
<dbReference type="Gene3D" id="3.30.40.10">
    <property type="entry name" value="Zinc/RING finger domain, C3HC4 (zinc finger)"/>
    <property type="match status" value="1"/>
</dbReference>
<dbReference type="PANTHER" id="PTHR45626">
    <property type="entry name" value="TRANSCRIPTION TERMINATION FACTOR 2-RELATED"/>
    <property type="match status" value="1"/>
</dbReference>
<dbReference type="GO" id="GO:0004386">
    <property type="term" value="F:helicase activity"/>
    <property type="evidence" value="ECO:0007669"/>
    <property type="project" value="UniProtKB-KW"/>
</dbReference>
<evidence type="ECO:0000259" key="12">
    <source>
        <dbReference type="PROSITE" id="PS51194"/>
    </source>
</evidence>
<dbReference type="GO" id="GO:0006289">
    <property type="term" value="P:nucleotide-excision repair"/>
    <property type="evidence" value="ECO:0007669"/>
    <property type="project" value="TreeGrafter"/>
</dbReference>
<dbReference type="InterPro" id="IPR049730">
    <property type="entry name" value="SNF2/RAD54-like_C"/>
</dbReference>
<dbReference type="Pfam" id="PF00097">
    <property type="entry name" value="zf-C3HC4"/>
    <property type="match status" value="1"/>
</dbReference>
<dbReference type="STRING" id="49451.A0A1J6I5M8"/>
<dbReference type="InterPro" id="IPR014001">
    <property type="entry name" value="Helicase_ATP-bd"/>
</dbReference>
<dbReference type="InterPro" id="IPR050628">
    <property type="entry name" value="SNF2_RAD54_helicase_TF"/>
</dbReference>
<keyword evidence="3" id="KW-0547">Nucleotide-binding</keyword>
<accession>A0A1J6I5M8</accession>
<keyword evidence="4 9" id="KW-0863">Zinc-finger</keyword>
<dbReference type="InterPro" id="IPR017907">
    <property type="entry name" value="Znf_RING_CS"/>
</dbReference>
<evidence type="ECO:0000259" key="11">
    <source>
        <dbReference type="PROSITE" id="PS51192"/>
    </source>
</evidence>
<dbReference type="InterPro" id="IPR018957">
    <property type="entry name" value="Znf_C3HC4_RING-type"/>
</dbReference>
<evidence type="ECO:0000256" key="8">
    <source>
        <dbReference type="ARBA" id="ARBA00022840"/>
    </source>
</evidence>
<dbReference type="GO" id="GO:0005524">
    <property type="term" value="F:ATP binding"/>
    <property type="evidence" value="ECO:0007669"/>
    <property type="project" value="UniProtKB-KW"/>
</dbReference>
<dbReference type="InterPro" id="IPR027417">
    <property type="entry name" value="P-loop_NTPase"/>
</dbReference>
<dbReference type="InterPro" id="IPR001841">
    <property type="entry name" value="Znf_RING"/>
</dbReference>
<dbReference type="PROSITE" id="PS00518">
    <property type="entry name" value="ZF_RING_1"/>
    <property type="match status" value="1"/>
</dbReference>
<dbReference type="InterPro" id="IPR000330">
    <property type="entry name" value="SNF2_N"/>
</dbReference>
<dbReference type="PROSITE" id="PS51192">
    <property type="entry name" value="HELICASE_ATP_BIND_1"/>
    <property type="match status" value="1"/>
</dbReference>
<name>A0A1J6I5M8_NICAT</name>
<dbReference type="SUPFAM" id="SSF52540">
    <property type="entry name" value="P-loop containing nucleoside triphosphate hydrolases"/>
    <property type="match status" value="2"/>
</dbReference>
<evidence type="ECO:0000256" key="4">
    <source>
        <dbReference type="ARBA" id="ARBA00022771"/>
    </source>
</evidence>
<comment type="caution">
    <text evidence="13">The sequence shown here is derived from an EMBL/GenBank/DDBJ whole genome shotgun (WGS) entry which is preliminary data.</text>
</comment>
<feature type="domain" description="Helicase ATP-binding" evidence="11">
    <location>
        <begin position="51"/>
        <end position="278"/>
    </location>
</feature>
<comment type="similarity">
    <text evidence="1">Belongs to the SNF2/RAD54 helicase family. RAD16 subfamily.</text>
</comment>
<dbReference type="GO" id="GO:0008270">
    <property type="term" value="F:zinc ion binding"/>
    <property type="evidence" value="ECO:0007669"/>
    <property type="project" value="UniProtKB-KW"/>
</dbReference>
<evidence type="ECO:0000256" key="2">
    <source>
        <dbReference type="ARBA" id="ARBA00022723"/>
    </source>
</evidence>
<evidence type="ECO:0000313" key="14">
    <source>
        <dbReference type="Proteomes" id="UP000187609"/>
    </source>
</evidence>
<keyword evidence="7" id="KW-0862">Zinc</keyword>
<dbReference type="SMR" id="A0A1J6I5M8"/>
<organism evidence="13 14">
    <name type="scientific">Nicotiana attenuata</name>
    <name type="common">Coyote tobacco</name>
    <dbReference type="NCBI Taxonomy" id="49451"/>
    <lineage>
        <taxon>Eukaryota</taxon>
        <taxon>Viridiplantae</taxon>
        <taxon>Streptophyta</taxon>
        <taxon>Embryophyta</taxon>
        <taxon>Tracheophyta</taxon>
        <taxon>Spermatophyta</taxon>
        <taxon>Magnoliopsida</taxon>
        <taxon>eudicotyledons</taxon>
        <taxon>Gunneridae</taxon>
        <taxon>Pentapetalae</taxon>
        <taxon>asterids</taxon>
        <taxon>lamiids</taxon>
        <taxon>Solanales</taxon>
        <taxon>Solanaceae</taxon>
        <taxon>Nicotianoideae</taxon>
        <taxon>Nicotianeae</taxon>
        <taxon>Nicotiana</taxon>
    </lineage>
</organism>
<dbReference type="AlphaFoldDB" id="A0A1J6I5M8"/>
<dbReference type="InterPro" id="IPR013083">
    <property type="entry name" value="Znf_RING/FYVE/PHD"/>
</dbReference>
<dbReference type="Proteomes" id="UP000187609">
    <property type="component" value="Unassembled WGS sequence"/>
</dbReference>
<dbReference type="SMART" id="SM00487">
    <property type="entry name" value="DEXDc"/>
    <property type="match status" value="1"/>
</dbReference>
<dbReference type="SMART" id="SM00490">
    <property type="entry name" value="HELICc"/>
    <property type="match status" value="1"/>
</dbReference>
<dbReference type="CDD" id="cd18008">
    <property type="entry name" value="DEXDc_SHPRH-like"/>
    <property type="match status" value="1"/>
</dbReference>
<evidence type="ECO:0000256" key="1">
    <source>
        <dbReference type="ARBA" id="ARBA00008438"/>
    </source>
</evidence>
<evidence type="ECO:0000256" key="7">
    <source>
        <dbReference type="ARBA" id="ARBA00022833"/>
    </source>
</evidence>
<keyword evidence="8" id="KW-0067">ATP-binding</keyword>
<proteinExistence type="inferred from homology"/>
<feature type="domain" description="Helicase C-terminal" evidence="12">
    <location>
        <begin position="464"/>
        <end position="617"/>
    </location>
</feature>
<keyword evidence="2" id="KW-0479">Metal-binding</keyword>
<dbReference type="GO" id="GO:0016787">
    <property type="term" value="F:hydrolase activity"/>
    <property type="evidence" value="ECO:0007669"/>
    <property type="project" value="UniProtKB-KW"/>
</dbReference>
<protein>
    <submittedName>
        <fullName evidence="13">Helicase-like transcription factor chr28</fullName>
    </submittedName>
</protein>
<dbReference type="GO" id="GO:0008094">
    <property type="term" value="F:ATP-dependent activity, acting on DNA"/>
    <property type="evidence" value="ECO:0007669"/>
    <property type="project" value="TreeGrafter"/>
</dbReference>
<dbReference type="PANTHER" id="PTHR45626:SF20">
    <property type="entry name" value="ATP-DEPENDENT HELICASE RHP16-LIKE"/>
    <property type="match status" value="1"/>
</dbReference>
<dbReference type="InterPro" id="IPR038718">
    <property type="entry name" value="SNF2-like_sf"/>
</dbReference>
<dbReference type="SMART" id="SM00184">
    <property type="entry name" value="RING"/>
    <property type="match status" value="1"/>
</dbReference>
<dbReference type="Gene3D" id="3.40.50.300">
    <property type="entry name" value="P-loop containing nucleotide triphosphate hydrolases"/>
    <property type="match status" value="1"/>
</dbReference>
<dbReference type="PROSITE" id="PS50089">
    <property type="entry name" value="ZF_RING_2"/>
    <property type="match status" value="1"/>
</dbReference>
<keyword evidence="5" id="KW-0378">Hydrolase</keyword>
<dbReference type="CDD" id="cd18793">
    <property type="entry name" value="SF2_C_SNF"/>
    <property type="match status" value="1"/>
</dbReference>
<dbReference type="InterPro" id="IPR001650">
    <property type="entry name" value="Helicase_C-like"/>
</dbReference>
<evidence type="ECO:0000256" key="9">
    <source>
        <dbReference type="PROSITE-ProRule" id="PRU00175"/>
    </source>
</evidence>
<sequence length="633" mass="71718">MDKWLTENYSRDVDLGNTQNVLVPAETAEPPSDFILPLLRYQKERLAWSINQEESPARGGILADEMGMGKTVQAIALVLAKRKLQKSNSNSSILSSLPSTSQIFPAVKGTLVVCPVIAGIQWFSEIERCTTKGSNRILFYHGTDREKHMHKLAEYDFVITTYSTIEVDYRKHMTPSKELSKNLEPLVEMLDQKTGSTENLSNSGSIDNSAVSRRKSALHSVKWDRIILDEAHYVKNSRCKTARAVFALESSYKWALTGTPLQNRMGELYSFVRFLQAPYAYYFCKDCDCTGFDYSFTECSLCHHNCARHFLWWNRVILRKDSLSDAERDFYMSFHNESKTQFDTYVEAGTLMNNYTHVFATITRLRQAVDHPYLVLCSSTDLTSVNKDDGDVEQSCSLCKDTVEDPIVTSCTHVFCKTCLMNFAESRGKQACPSCDKPLTFDSNANNDKGDSSSKPTTSTKIEALREEIRFMDERDGSAKGIVFSQFTSFLDLIHYSLHKSGVNCVKLVGSMSMAERNAAVTTFTEDPECRILLMSLKAGGVALNLTVASHVFLMDPWWNPAVERQAQDRIHRIGQHKPVRIVRFVIEDTIEERISELQEKRKLFFEGTVGGSSDALGKLTKSDLDFLFYRHF</sequence>
<gene>
    <name evidence="13" type="primary">CHR28_3</name>
    <name evidence="13" type="ORF">A4A49_20219</name>
</gene>
<evidence type="ECO:0000313" key="13">
    <source>
        <dbReference type="EMBL" id="OIT00341.1"/>
    </source>
</evidence>
<feature type="domain" description="RING-type" evidence="10">
    <location>
        <begin position="396"/>
        <end position="436"/>
    </location>
</feature>
<dbReference type="SUPFAM" id="SSF57850">
    <property type="entry name" value="RING/U-box"/>
    <property type="match status" value="1"/>
</dbReference>
<dbReference type="EMBL" id="MJEQ01037189">
    <property type="protein sequence ID" value="OIT00341.1"/>
    <property type="molecule type" value="Genomic_DNA"/>
</dbReference>
<evidence type="ECO:0000259" key="10">
    <source>
        <dbReference type="PROSITE" id="PS50089"/>
    </source>
</evidence>
<evidence type="ECO:0000256" key="5">
    <source>
        <dbReference type="ARBA" id="ARBA00022801"/>
    </source>
</evidence>
<keyword evidence="14" id="KW-1185">Reference proteome</keyword>
<keyword evidence="6" id="KW-0347">Helicase</keyword>
<evidence type="ECO:0000256" key="3">
    <source>
        <dbReference type="ARBA" id="ARBA00022741"/>
    </source>
</evidence>